<feature type="region of interest" description="Disordered" evidence="1">
    <location>
        <begin position="30"/>
        <end position="49"/>
    </location>
</feature>
<keyword evidence="3" id="KW-1185">Reference proteome</keyword>
<protein>
    <submittedName>
        <fullName evidence="2">Uncharacterized protein</fullName>
    </submittedName>
</protein>
<accession>A0AAE0TM84</accession>
<name>A0AAE0TM84_9PEZI</name>
<sequence>MKCSNDSIELLEDVGVESLYALIPPQPASSVVADDGRTPPLQPEGTSQIPSSFGQALILQALEHNRVILSRCDLSLDLETADTEQLYKRIPFVLDSIATKGAGEGKAFMTAGGLIGWAPWTMSLGCVLLHLPGSDFLLVLRRHKDVFNFLGMACVPGVGADFIVDGLMNEEEFVIP</sequence>
<dbReference type="Proteomes" id="UP001274830">
    <property type="component" value="Unassembled WGS sequence"/>
</dbReference>
<proteinExistence type="predicted"/>
<evidence type="ECO:0000256" key="1">
    <source>
        <dbReference type="SAM" id="MobiDB-lite"/>
    </source>
</evidence>
<evidence type="ECO:0000313" key="3">
    <source>
        <dbReference type="Proteomes" id="UP001274830"/>
    </source>
</evidence>
<dbReference type="EMBL" id="JAUTXT010000063">
    <property type="protein sequence ID" value="KAK3670065.1"/>
    <property type="molecule type" value="Genomic_DNA"/>
</dbReference>
<comment type="caution">
    <text evidence="2">The sequence shown here is derived from an EMBL/GenBank/DDBJ whole genome shotgun (WGS) entry which is preliminary data.</text>
</comment>
<organism evidence="2 3">
    <name type="scientific">Recurvomyces mirabilis</name>
    <dbReference type="NCBI Taxonomy" id="574656"/>
    <lineage>
        <taxon>Eukaryota</taxon>
        <taxon>Fungi</taxon>
        <taxon>Dikarya</taxon>
        <taxon>Ascomycota</taxon>
        <taxon>Pezizomycotina</taxon>
        <taxon>Dothideomycetes</taxon>
        <taxon>Dothideomycetidae</taxon>
        <taxon>Mycosphaerellales</taxon>
        <taxon>Teratosphaeriaceae</taxon>
        <taxon>Recurvomyces</taxon>
    </lineage>
</organism>
<evidence type="ECO:0000313" key="2">
    <source>
        <dbReference type="EMBL" id="KAK3670065.1"/>
    </source>
</evidence>
<gene>
    <name evidence="2" type="ORF">LTR78_010005</name>
</gene>
<reference evidence="2" key="1">
    <citation type="submission" date="2023-07" db="EMBL/GenBank/DDBJ databases">
        <title>Black Yeasts Isolated from many extreme environments.</title>
        <authorList>
            <person name="Coleine C."/>
            <person name="Stajich J.E."/>
            <person name="Selbmann L."/>
        </authorList>
    </citation>
    <scope>NUCLEOTIDE SEQUENCE</scope>
    <source>
        <strain evidence="2">CCFEE 5485</strain>
    </source>
</reference>
<dbReference type="AlphaFoldDB" id="A0AAE0TM84"/>